<reference evidence="1" key="1">
    <citation type="submission" date="2024-05" db="EMBL/GenBank/DDBJ databases">
        <title>Copy number flexibility facilitates heteroresistance to increasing antibiotic pressure and threatens the beta-lactam pipeline.</title>
        <authorList>
            <person name="Choby J.E."/>
            <person name="Weiss D.S."/>
        </authorList>
    </citation>
    <scope>NUCLEOTIDE SEQUENCE</scope>
    <source>
        <strain evidence="1">Mu1197</strain>
    </source>
</reference>
<dbReference type="Pfam" id="PF05045">
    <property type="entry name" value="RgpF"/>
    <property type="match status" value="1"/>
</dbReference>
<organism evidence="1">
    <name type="scientific">Enterobacter cloacae complex sp. Mu1197</name>
    <dbReference type="NCBI Taxonomy" id="3152302"/>
    <lineage>
        <taxon>Bacteria</taxon>
        <taxon>Pseudomonadati</taxon>
        <taxon>Pseudomonadota</taxon>
        <taxon>Gammaproteobacteria</taxon>
        <taxon>Enterobacterales</taxon>
        <taxon>Enterobacteriaceae</taxon>
        <taxon>Enterobacter</taxon>
        <taxon>Enterobacter cloacae complex</taxon>
    </lineage>
</organism>
<protein>
    <submittedName>
        <fullName evidence="1">Rhamnan synthesis F family protein</fullName>
    </submittedName>
</protein>
<name>A0AAU7FT49_9ENTR</name>
<dbReference type="AlphaFoldDB" id="A0AAU7FT49"/>
<dbReference type="EMBL" id="CP157375">
    <property type="protein sequence ID" value="XBM29124.1"/>
    <property type="molecule type" value="Genomic_DNA"/>
</dbReference>
<proteinExistence type="predicted"/>
<dbReference type="InterPro" id="IPR007739">
    <property type="entry name" value="RgpF"/>
</dbReference>
<evidence type="ECO:0000313" key="1">
    <source>
        <dbReference type="EMBL" id="XBM29124.1"/>
    </source>
</evidence>
<accession>A0AAU7FT49</accession>
<dbReference type="RefSeq" id="WP_348957461.1">
    <property type="nucleotide sequence ID" value="NZ_CP157375.1"/>
</dbReference>
<gene>
    <name evidence="1" type="ORF">ABFV38_14435</name>
</gene>
<sequence length="638" mass="74118">MRRIAFYLFYDEFGEVDDYIPTKLTALKEFVEDIVVVSNSKMTVAGRAKLEKIGATVFCRENVGFDVWGYKEGMETIGYDELASKYDEVILLNYTFFAPIFPFSELFNEMDSRACDFWGISEHNEMVPNPFTGTGVLPRHIQSHFIAIRKKMLNSIEFKKYWQDMPMINSYTDSVLSHESRFTSHFQAMGFTSSVYISNDNYPSDYPTFIDVKRTIENRCPILKRRLFFHDPMWLDINCVDLRGAVETIEKTSDYDIGLINQNINRTVKPRILYTNLEQLRILPDNYPSPEYNNVANPEPKIAVLAHVFYSDMWEEIYSYIKNIPYKYDLYISTSSEKDASILREKTKDIGQYVEVRVVEENRGRDMSSLFITFKDIGTSDKYDYICRLHSKKSPQNGFARADSFKKHLYENLLGSPEYITNVIGLMNKRNDIGIICPPLVHIGFPTMGHAWFANYWPTSELCKKLGVVVPLDDDTPVAVYGTMFWFRPAALRPLFEHNWKWTDFNAEPAHVDGSLSHVLERIISYVAKNEGFSVYSVMTPTQAEKNYAKLEFKHQKIMSALPNGDVYWQYSSLLRLFTETKSGKPDFLAVLSGCSRLLFSSFRRTVWDKYPRVAKTLYGPYRLTKKAYKLVKFKKNN</sequence>